<dbReference type="PANTHER" id="PTHR12080">
    <property type="entry name" value="SIGNALING LYMPHOCYTIC ACTIVATION MOLECULE"/>
    <property type="match status" value="1"/>
</dbReference>
<keyword evidence="9" id="KW-1185">Reference proteome</keyword>
<dbReference type="SUPFAM" id="SSF48726">
    <property type="entry name" value="Immunoglobulin"/>
    <property type="match status" value="2"/>
</dbReference>
<feature type="chain" id="PRO_5041635782" description="Immunoglobulin domain-containing protein" evidence="6">
    <location>
        <begin position="21"/>
        <end position="280"/>
    </location>
</feature>
<keyword evidence="2 6" id="KW-0732">Signal</keyword>
<reference evidence="8" key="1">
    <citation type="submission" date="2023-07" db="EMBL/GenBank/DDBJ databases">
        <title>Chromosome-level Genome Assembly of Striped Snakehead (Channa striata).</title>
        <authorList>
            <person name="Liu H."/>
        </authorList>
    </citation>
    <scope>NUCLEOTIDE SEQUENCE</scope>
    <source>
        <strain evidence="8">Gz</strain>
        <tissue evidence="8">Muscle</tissue>
    </source>
</reference>
<organism evidence="8 9">
    <name type="scientific">Channa striata</name>
    <name type="common">Snakehead murrel</name>
    <name type="synonym">Ophicephalus striatus</name>
    <dbReference type="NCBI Taxonomy" id="64152"/>
    <lineage>
        <taxon>Eukaryota</taxon>
        <taxon>Metazoa</taxon>
        <taxon>Chordata</taxon>
        <taxon>Craniata</taxon>
        <taxon>Vertebrata</taxon>
        <taxon>Euteleostomi</taxon>
        <taxon>Actinopterygii</taxon>
        <taxon>Neopterygii</taxon>
        <taxon>Teleostei</taxon>
        <taxon>Neoteleostei</taxon>
        <taxon>Acanthomorphata</taxon>
        <taxon>Anabantaria</taxon>
        <taxon>Anabantiformes</taxon>
        <taxon>Channoidei</taxon>
        <taxon>Channidae</taxon>
        <taxon>Channa</taxon>
    </lineage>
</organism>
<feature type="signal peptide" evidence="6">
    <location>
        <begin position="1"/>
        <end position="20"/>
    </location>
</feature>
<feature type="transmembrane region" description="Helical" evidence="5">
    <location>
        <begin position="248"/>
        <end position="271"/>
    </location>
</feature>
<name>A0AA88N4M1_CHASR</name>
<evidence type="ECO:0000256" key="6">
    <source>
        <dbReference type="SAM" id="SignalP"/>
    </source>
</evidence>
<dbReference type="Pfam" id="PF07686">
    <property type="entry name" value="V-set"/>
    <property type="match status" value="1"/>
</dbReference>
<dbReference type="InterPro" id="IPR015631">
    <property type="entry name" value="CD2/SLAM_rcpt"/>
</dbReference>
<evidence type="ECO:0000256" key="4">
    <source>
        <dbReference type="ARBA" id="ARBA00023180"/>
    </source>
</evidence>
<evidence type="ECO:0000256" key="3">
    <source>
        <dbReference type="ARBA" id="ARBA00023136"/>
    </source>
</evidence>
<protein>
    <recommendedName>
        <fullName evidence="7">Immunoglobulin domain-containing protein</fullName>
    </recommendedName>
</protein>
<dbReference type="InterPro" id="IPR013106">
    <property type="entry name" value="Ig_V-set"/>
</dbReference>
<evidence type="ECO:0000313" key="9">
    <source>
        <dbReference type="Proteomes" id="UP001187415"/>
    </source>
</evidence>
<dbReference type="Gene3D" id="2.60.40.10">
    <property type="entry name" value="Immunoglobulins"/>
    <property type="match status" value="2"/>
</dbReference>
<dbReference type="InterPro" id="IPR013783">
    <property type="entry name" value="Ig-like_fold"/>
</dbReference>
<accession>A0AA88N4M1</accession>
<keyword evidence="3 5" id="KW-0472">Membrane</keyword>
<dbReference type="EMBL" id="JAUPFM010000006">
    <property type="protein sequence ID" value="KAK2849191.1"/>
    <property type="molecule type" value="Genomic_DNA"/>
</dbReference>
<comment type="caution">
    <text evidence="8">The sequence shown here is derived from an EMBL/GenBank/DDBJ whole genome shotgun (WGS) entry which is preliminary data.</text>
</comment>
<dbReference type="SMART" id="SM00409">
    <property type="entry name" value="IG"/>
    <property type="match status" value="2"/>
</dbReference>
<evidence type="ECO:0000313" key="8">
    <source>
        <dbReference type="EMBL" id="KAK2849191.1"/>
    </source>
</evidence>
<evidence type="ECO:0000256" key="1">
    <source>
        <dbReference type="ARBA" id="ARBA00004370"/>
    </source>
</evidence>
<dbReference type="AlphaFoldDB" id="A0AA88N4M1"/>
<proteinExistence type="predicted"/>
<sequence length="280" mass="31875">MDKVLILVVMLAGVPKAIFSLAEHQTMCNAHVQNTSCSVKLGESVYIQMMSGDSDHKVQFKKVNGMKTLFTLKNKMVTLNKDYKHRTEFFISNWTLKIQNVDRSDSGQYSVEVFGPDGIFRRKTFVNLHVAEPENMCIATRNKSCCIPLGRSIYIQVMSNASRHKVWFKKLNGTEKVIVFTLNRDKVKLNEDFKNRTQFFIFNGTLKIQNVERSDSGQYSVEVFGPDGVLLRHTFVHLHVQEDTSSTLFFILVIGVPAVALLLLGLLCVCIRRHKGRKTP</sequence>
<feature type="domain" description="Immunoglobulin" evidence="7">
    <location>
        <begin position="34"/>
        <end position="131"/>
    </location>
</feature>
<dbReference type="Proteomes" id="UP001187415">
    <property type="component" value="Unassembled WGS sequence"/>
</dbReference>
<dbReference type="InterPro" id="IPR003599">
    <property type="entry name" value="Ig_sub"/>
</dbReference>
<dbReference type="InterPro" id="IPR036179">
    <property type="entry name" value="Ig-like_dom_sf"/>
</dbReference>
<feature type="domain" description="Immunoglobulin" evidence="7">
    <location>
        <begin position="142"/>
        <end position="241"/>
    </location>
</feature>
<evidence type="ECO:0000256" key="5">
    <source>
        <dbReference type="SAM" id="Phobius"/>
    </source>
</evidence>
<evidence type="ECO:0000259" key="7">
    <source>
        <dbReference type="SMART" id="SM00409"/>
    </source>
</evidence>
<keyword evidence="5" id="KW-0812">Transmembrane</keyword>
<evidence type="ECO:0000256" key="2">
    <source>
        <dbReference type="ARBA" id="ARBA00022729"/>
    </source>
</evidence>
<comment type="subcellular location">
    <subcellularLocation>
        <location evidence="1">Membrane</location>
    </subcellularLocation>
</comment>
<gene>
    <name evidence="8" type="ORF">Q5P01_009025</name>
</gene>
<keyword evidence="4" id="KW-0325">Glycoprotein</keyword>
<dbReference type="GO" id="GO:0016020">
    <property type="term" value="C:membrane"/>
    <property type="evidence" value="ECO:0007669"/>
    <property type="project" value="UniProtKB-SubCell"/>
</dbReference>
<keyword evidence="5" id="KW-1133">Transmembrane helix</keyword>